<proteinExistence type="predicted"/>
<sequence>MKKLFLYWLHFFFSIPVKKMKNQAWIRKTMLRKKKRFLFEKTSPDDVIRKAYDSVHE</sequence>
<keyword evidence="2" id="KW-1185">Reference proteome</keyword>
<dbReference type="RefSeq" id="WP_259827902.1">
    <property type="nucleotide sequence ID" value="NZ_JANZQH010000002.1"/>
</dbReference>
<gene>
    <name evidence="1" type="ORF">NZD88_05035</name>
</gene>
<protein>
    <submittedName>
        <fullName evidence="1">Uncharacterized protein</fullName>
    </submittedName>
</protein>
<accession>A0ABT2IE46</accession>
<reference evidence="1" key="1">
    <citation type="submission" date="2022-08" db="EMBL/GenBank/DDBJ databases">
        <title>Chryseobacterium antibioticum,isolated from the rhizosphere soil of Pyrola in Tibet.</title>
        <authorList>
            <person name="Kan Y."/>
        </authorList>
    </citation>
    <scope>NUCLEOTIDE SEQUENCE</scope>
    <source>
        <strain evidence="1">Pc2-12</strain>
    </source>
</reference>
<dbReference type="EMBL" id="JANZQH010000002">
    <property type="protein sequence ID" value="MCT2406916.1"/>
    <property type="molecule type" value="Genomic_DNA"/>
</dbReference>
<evidence type="ECO:0000313" key="1">
    <source>
        <dbReference type="EMBL" id="MCT2406916.1"/>
    </source>
</evidence>
<evidence type="ECO:0000313" key="2">
    <source>
        <dbReference type="Proteomes" id="UP001142057"/>
    </source>
</evidence>
<comment type="caution">
    <text evidence="1">The sequence shown here is derived from an EMBL/GenBank/DDBJ whole genome shotgun (WGS) entry which is preliminary data.</text>
</comment>
<name>A0ABT2IE46_9FLAO</name>
<dbReference type="Proteomes" id="UP001142057">
    <property type="component" value="Unassembled WGS sequence"/>
</dbReference>
<organism evidence="1 2">
    <name type="scientific">Chryseobacterium pyrolae</name>
    <dbReference type="NCBI Taxonomy" id="2987481"/>
    <lineage>
        <taxon>Bacteria</taxon>
        <taxon>Pseudomonadati</taxon>
        <taxon>Bacteroidota</taxon>
        <taxon>Flavobacteriia</taxon>
        <taxon>Flavobacteriales</taxon>
        <taxon>Weeksellaceae</taxon>
        <taxon>Chryseobacterium group</taxon>
        <taxon>Chryseobacterium</taxon>
    </lineage>
</organism>